<gene>
    <name evidence="2" type="ORF">Pcinc_003525</name>
</gene>
<dbReference type="AlphaFoldDB" id="A0AAE1GIV0"/>
<comment type="caution">
    <text evidence="2">The sequence shown here is derived from an EMBL/GenBank/DDBJ whole genome shotgun (WGS) entry which is preliminary data.</text>
</comment>
<feature type="region of interest" description="Disordered" evidence="1">
    <location>
        <begin position="116"/>
        <end position="172"/>
    </location>
</feature>
<accession>A0AAE1GIV0</accession>
<dbReference type="Proteomes" id="UP001286313">
    <property type="component" value="Unassembled WGS sequence"/>
</dbReference>
<organism evidence="2 3">
    <name type="scientific">Petrolisthes cinctipes</name>
    <name type="common">Flat porcelain crab</name>
    <dbReference type="NCBI Taxonomy" id="88211"/>
    <lineage>
        <taxon>Eukaryota</taxon>
        <taxon>Metazoa</taxon>
        <taxon>Ecdysozoa</taxon>
        <taxon>Arthropoda</taxon>
        <taxon>Crustacea</taxon>
        <taxon>Multicrustacea</taxon>
        <taxon>Malacostraca</taxon>
        <taxon>Eumalacostraca</taxon>
        <taxon>Eucarida</taxon>
        <taxon>Decapoda</taxon>
        <taxon>Pleocyemata</taxon>
        <taxon>Anomura</taxon>
        <taxon>Galatheoidea</taxon>
        <taxon>Porcellanidae</taxon>
        <taxon>Petrolisthes</taxon>
    </lineage>
</organism>
<evidence type="ECO:0000313" key="2">
    <source>
        <dbReference type="EMBL" id="KAK3892636.1"/>
    </source>
</evidence>
<sequence length="172" mass="19251">MEETCTIHQPTEEQRYQAVVQVLPPEVFACIRPVLAVTEKLFLTSKPEVSLAEYGELTNSLMEVQGHQRGPAHPPPLSTTSPNSADIVVSSLQQLHATVARLQTTLDQLWHHRDTTQLHPNTLPSNTEPDGDAYTSNTSWEPTEQPHSYSTCYSYNIPRQPPLRNAARNVTQ</sequence>
<feature type="compositionally biased region" description="Polar residues" evidence="1">
    <location>
        <begin position="117"/>
        <end position="154"/>
    </location>
</feature>
<name>A0AAE1GIV0_PETCI</name>
<protein>
    <submittedName>
        <fullName evidence="2">Uncharacterized protein</fullName>
    </submittedName>
</protein>
<dbReference type="EMBL" id="JAWQEG010000250">
    <property type="protein sequence ID" value="KAK3892636.1"/>
    <property type="molecule type" value="Genomic_DNA"/>
</dbReference>
<evidence type="ECO:0000313" key="3">
    <source>
        <dbReference type="Proteomes" id="UP001286313"/>
    </source>
</evidence>
<keyword evidence="3" id="KW-1185">Reference proteome</keyword>
<proteinExistence type="predicted"/>
<reference evidence="2" key="1">
    <citation type="submission" date="2023-10" db="EMBL/GenBank/DDBJ databases">
        <title>Genome assemblies of two species of porcelain crab, Petrolisthes cinctipes and Petrolisthes manimaculis (Anomura: Porcellanidae).</title>
        <authorList>
            <person name="Angst P."/>
        </authorList>
    </citation>
    <scope>NUCLEOTIDE SEQUENCE</scope>
    <source>
        <strain evidence="2">PB745_01</strain>
        <tissue evidence="2">Gill</tissue>
    </source>
</reference>
<evidence type="ECO:0000256" key="1">
    <source>
        <dbReference type="SAM" id="MobiDB-lite"/>
    </source>
</evidence>